<feature type="region of interest" description="Disordered" evidence="1">
    <location>
        <begin position="1"/>
        <end position="56"/>
    </location>
</feature>
<organism evidence="2 3">
    <name type="scientific">Diacronema lutheri</name>
    <name type="common">Unicellular marine alga</name>
    <name type="synonym">Monochrysis lutheri</name>
    <dbReference type="NCBI Taxonomy" id="2081491"/>
    <lineage>
        <taxon>Eukaryota</taxon>
        <taxon>Haptista</taxon>
        <taxon>Haptophyta</taxon>
        <taxon>Pavlovophyceae</taxon>
        <taxon>Pavlovales</taxon>
        <taxon>Pavlovaceae</taxon>
        <taxon>Diacronema</taxon>
    </lineage>
</organism>
<evidence type="ECO:0000313" key="3">
    <source>
        <dbReference type="Proteomes" id="UP000751190"/>
    </source>
</evidence>
<comment type="caution">
    <text evidence="2">The sequence shown here is derived from an EMBL/GenBank/DDBJ whole genome shotgun (WGS) entry which is preliminary data.</text>
</comment>
<accession>A0A8J6C5Y7</accession>
<feature type="compositionally biased region" description="Low complexity" evidence="1">
    <location>
        <begin position="81"/>
        <end position="110"/>
    </location>
</feature>
<feature type="compositionally biased region" description="Polar residues" evidence="1">
    <location>
        <begin position="14"/>
        <end position="32"/>
    </location>
</feature>
<evidence type="ECO:0000313" key="2">
    <source>
        <dbReference type="EMBL" id="KAG8461499.1"/>
    </source>
</evidence>
<feature type="compositionally biased region" description="Basic and acidic residues" evidence="1">
    <location>
        <begin position="485"/>
        <end position="504"/>
    </location>
</feature>
<gene>
    <name evidence="2" type="ORF">KFE25_001103</name>
</gene>
<dbReference type="Proteomes" id="UP000751190">
    <property type="component" value="Unassembled WGS sequence"/>
</dbReference>
<name>A0A8J6C5Y7_DIALT</name>
<keyword evidence="3" id="KW-1185">Reference proteome</keyword>
<sequence>MRRTQPSHEAEQRPQPQLRCSSAAQPPSTSYQPVGGPGGHANEQLDASAPPFAPPGYFPQQGAVGMGGLFVPMVGSHPGMLAHQQQHAQQQHAQQPQQHLQHQRHAPLAGAGHGALGGARSRGGRPAGAADGPFDCGMSALVTACTEPSLPDAPRAQPAAAADFVYGGNCPGLQLVAHFDGTAEAESAEAFLTQINPVKTMVINKLAKVECANPKRWNESQKVLYPCREHSAISLRVKVGPAGNRVEENVDLVCCFSTNCKRSYWKLRSSARNWMCYFDNTELSEQCRVKCMCRPQRCSSCDETKCAGADTFGHKPLLKQLEWLWERNKSSSTITEMSAADRSAAIGLAERLLERLRAPARSGARAHAAASDEALGARGPLPPLHVTCRAGVEHGSMAHGCDYTATGMRSVVSHGQHAPAPCFVMPTHAQGSDNAAFLGQQVMTGGMFPGMRAVSGGQGAHNALLELCGQAADSSGCVPPVGSVEQREDGGADGTNKRPRLDGL</sequence>
<dbReference type="EMBL" id="JAGTXO010000025">
    <property type="protein sequence ID" value="KAG8461499.1"/>
    <property type="molecule type" value="Genomic_DNA"/>
</dbReference>
<dbReference type="AlphaFoldDB" id="A0A8J6C5Y7"/>
<evidence type="ECO:0000256" key="1">
    <source>
        <dbReference type="SAM" id="MobiDB-lite"/>
    </source>
</evidence>
<feature type="region of interest" description="Disordered" evidence="1">
    <location>
        <begin position="81"/>
        <end position="130"/>
    </location>
</feature>
<reference evidence="2" key="1">
    <citation type="submission" date="2021-05" db="EMBL/GenBank/DDBJ databases">
        <title>The genome of the haptophyte Pavlova lutheri (Diacronema luteri, Pavlovales) - a model for lipid biosynthesis in eukaryotic algae.</title>
        <authorList>
            <person name="Hulatt C.J."/>
            <person name="Posewitz M.C."/>
        </authorList>
    </citation>
    <scope>NUCLEOTIDE SEQUENCE</scope>
    <source>
        <strain evidence="2">NIVA-4/92</strain>
    </source>
</reference>
<feature type="compositionally biased region" description="Gly residues" evidence="1">
    <location>
        <begin position="111"/>
        <end position="121"/>
    </location>
</feature>
<proteinExistence type="predicted"/>
<protein>
    <submittedName>
        <fullName evidence="2">Uncharacterized protein</fullName>
    </submittedName>
</protein>
<feature type="compositionally biased region" description="Basic and acidic residues" evidence="1">
    <location>
        <begin position="1"/>
        <end position="12"/>
    </location>
</feature>
<feature type="region of interest" description="Disordered" evidence="1">
    <location>
        <begin position="478"/>
        <end position="504"/>
    </location>
</feature>